<proteinExistence type="predicted"/>
<evidence type="ECO:0000256" key="1">
    <source>
        <dbReference type="SAM" id="Phobius"/>
    </source>
</evidence>
<name>A0A561BP66_9ACTN</name>
<protein>
    <submittedName>
        <fullName evidence="2">Uncharacterized protein</fullName>
    </submittedName>
</protein>
<comment type="caution">
    <text evidence="2">The sequence shown here is derived from an EMBL/GenBank/DDBJ whole genome shotgun (WGS) entry which is preliminary data.</text>
</comment>
<keyword evidence="3" id="KW-1185">Reference proteome</keyword>
<keyword evidence="1" id="KW-0812">Transmembrane</keyword>
<dbReference type="AlphaFoldDB" id="A0A561BP66"/>
<keyword evidence="1" id="KW-0472">Membrane</keyword>
<organism evidence="2 3">
    <name type="scientific">Kribbella amoyensis</name>
    <dbReference type="NCBI Taxonomy" id="996641"/>
    <lineage>
        <taxon>Bacteria</taxon>
        <taxon>Bacillati</taxon>
        <taxon>Actinomycetota</taxon>
        <taxon>Actinomycetes</taxon>
        <taxon>Propionibacteriales</taxon>
        <taxon>Kribbellaceae</taxon>
        <taxon>Kribbella</taxon>
    </lineage>
</organism>
<sequence length="226" mass="22740">MTSKDLRDLLEGVAAEGRDTVDLGEQQLVGRIRAKRRRSRIIVAASGLATAAVIAAAAVAVVPNLVSDEPPVASGEQGLGIAISGCGGAVSGEPRADAPLRLAAVGDLKAGPTPELATIDVEVTNAGTAPVDAVAGKSDVTVVRQGVVVAVPVPARGVGETVKLQPGQSAKYQATVSLRRCGAASTQTGERLAAGSYQLYATKVFNPADGGAATEVQGGPWTVQLK</sequence>
<dbReference type="Proteomes" id="UP000318380">
    <property type="component" value="Unassembled WGS sequence"/>
</dbReference>
<dbReference type="EMBL" id="VIVK01000001">
    <property type="protein sequence ID" value="TWD80669.1"/>
    <property type="molecule type" value="Genomic_DNA"/>
</dbReference>
<accession>A0A561BP66</accession>
<keyword evidence="1" id="KW-1133">Transmembrane helix</keyword>
<feature type="transmembrane region" description="Helical" evidence="1">
    <location>
        <begin position="41"/>
        <end position="62"/>
    </location>
</feature>
<gene>
    <name evidence="2" type="ORF">FB561_1756</name>
</gene>
<evidence type="ECO:0000313" key="2">
    <source>
        <dbReference type="EMBL" id="TWD80669.1"/>
    </source>
</evidence>
<dbReference type="RefSeq" id="WP_145804834.1">
    <property type="nucleotide sequence ID" value="NZ_VIVK01000001.1"/>
</dbReference>
<dbReference type="OrthoDB" id="3825815at2"/>
<reference evidence="2 3" key="1">
    <citation type="submission" date="2019-06" db="EMBL/GenBank/DDBJ databases">
        <title>Sequencing the genomes of 1000 actinobacteria strains.</title>
        <authorList>
            <person name="Klenk H.-P."/>
        </authorList>
    </citation>
    <scope>NUCLEOTIDE SEQUENCE [LARGE SCALE GENOMIC DNA]</scope>
    <source>
        <strain evidence="2 3">DSM 24683</strain>
    </source>
</reference>
<evidence type="ECO:0000313" key="3">
    <source>
        <dbReference type="Proteomes" id="UP000318380"/>
    </source>
</evidence>